<dbReference type="GO" id="GO:0043022">
    <property type="term" value="F:ribosome binding"/>
    <property type="evidence" value="ECO:0007669"/>
    <property type="project" value="TreeGrafter"/>
</dbReference>
<dbReference type="InterPro" id="IPR036788">
    <property type="entry name" value="T_IF-3_C_sf"/>
</dbReference>
<evidence type="ECO:0000256" key="4">
    <source>
        <dbReference type="NCBIfam" id="TIGR00168"/>
    </source>
</evidence>
<dbReference type="PANTHER" id="PTHR10938:SF0">
    <property type="entry name" value="TRANSLATION INITIATION FACTOR IF-3, MITOCHONDRIAL"/>
    <property type="match status" value="1"/>
</dbReference>
<gene>
    <name evidence="7" type="ORF">COX22_03490</name>
</gene>
<dbReference type="InterPro" id="IPR019815">
    <property type="entry name" value="Translation_initiation_fac_3_C"/>
</dbReference>
<dbReference type="PANTHER" id="PTHR10938">
    <property type="entry name" value="TRANSLATION INITIATION FACTOR IF-3"/>
    <property type="match status" value="1"/>
</dbReference>
<dbReference type="GO" id="GO:0016020">
    <property type="term" value="C:membrane"/>
    <property type="evidence" value="ECO:0007669"/>
    <property type="project" value="TreeGrafter"/>
</dbReference>
<evidence type="ECO:0000256" key="3">
    <source>
        <dbReference type="ARBA" id="ARBA00022917"/>
    </source>
</evidence>
<dbReference type="GO" id="GO:0005829">
    <property type="term" value="C:cytosol"/>
    <property type="evidence" value="ECO:0007669"/>
    <property type="project" value="TreeGrafter"/>
</dbReference>
<dbReference type="InterPro" id="IPR036787">
    <property type="entry name" value="T_IF-3_N_sf"/>
</dbReference>
<dbReference type="AlphaFoldDB" id="A0A2G9ZMQ3"/>
<sequence length="188" mass="21698">MAGKKMRRTWRKAKPKEEKIFRSNNWINAPSVCVIGETGEQLGVMPIAQAKKLAEEAFLDLVEVNPKAEPPIVKIMDFGQFKYEREKKSQKQKAEQKKVDTKGIRLSFRISDHDFNIRADQAVKFIARGDKLKVELILKGREKQHETKAAELLMNFVKKVGEKGQFQLEQEDLTKQNGRYSIILVNKK</sequence>
<evidence type="ECO:0000313" key="8">
    <source>
        <dbReference type="Proteomes" id="UP000230729"/>
    </source>
</evidence>
<dbReference type="SUPFAM" id="SSF55200">
    <property type="entry name" value="Translation initiation factor IF3, C-terminal domain"/>
    <property type="match status" value="1"/>
</dbReference>
<feature type="domain" description="Translation initiation factor 3 C-terminal" evidence="5">
    <location>
        <begin position="100"/>
        <end position="186"/>
    </location>
</feature>
<dbReference type="Proteomes" id="UP000230729">
    <property type="component" value="Unassembled WGS sequence"/>
</dbReference>
<dbReference type="GO" id="GO:0032790">
    <property type="term" value="P:ribosome disassembly"/>
    <property type="evidence" value="ECO:0007669"/>
    <property type="project" value="TreeGrafter"/>
</dbReference>
<feature type="domain" description="Translation initiation factor 3 N-terminal" evidence="6">
    <location>
        <begin position="24"/>
        <end position="91"/>
    </location>
</feature>
<evidence type="ECO:0000313" key="7">
    <source>
        <dbReference type="EMBL" id="PIP33608.1"/>
    </source>
</evidence>
<dbReference type="InterPro" id="IPR001288">
    <property type="entry name" value="Translation_initiation_fac_3"/>
</dbReference>
<dbReference type="EMBL" id="PCSD01000083">
    <property type="protein sequence ID" value="PIP33608.1"/>
    <property type="molecule type" value="Genomic_DNA"/>
</dbReference>
<evidence type="ECO:0000256" key="1">
    <source>
        <dbReference type="ARBA" id="ARBA00005439"/>
    </source>
</evidence>
<name>A0A2G9ZMQ3_9BACT</name>
<proteinExistence type="inferred from homology"/>
<dbReference type="Pfam" id="PF05198">
    <property type="entry name" value="IF3_N"/>
    <property type="match status" value="1"/>
</dbReference>
<dbReference type="Gene3D" id="3.10.20.80">
    <property type="entry name" value="Translation initiation factor 3 (IF-3), N-terminal domain"/>
    <property type="match status" value="1"/>
</dbReference>
<comment type="similarity">
    <text evidence="1">Belongs to the IF-3 family.</text>
</comment>
<keyword evidence="3" id="KW-0648">Protein biosynthesis</keyword>
<evidence type="ECO:0000259" key="5">
    <source>
        <dbReference type="Pfam" id="PF00707"/>
    </source>
</evidence>
<comment type="caution">
    <text evidence="7">The sequence shown here is derived from an EMBL/GenBank/DDBJ whole genome shotgun (WGS) entry which is preliminary data.</text>
</comment>
<evidence type="ECO:0000256" key="2">
    <source>
        <dbReference type="ARBA" id="ARBA00022540"/>
    </source>
</evidence>
<protein>
    <recommendedName>
        <fullName evidence="4">Translation initiation factor IF-3</fullName>
    </recommendedName>
</protein>
<dbReference type="Gene3D" id="3.30.110.10">
    <property type="entry name" value="Translation initiation factor 3 (IF-3), C-terminal domain"/>
    <property type="match status" value="1"/>
</dbReference>
<dbReference type="GO" id="GO:0003743">
    <property type="term" value="F:translation initiation factor activity"/>
    <property type="evidence" value="ECO:0007669"/>
    <property type="project" value="UniProtKB-UniRule"/>
</dbReference>
<accession>A0A2G9ZMQ3</accession>
<dbReference type="Pfam" id="PF00707">
    <property type="entry name" value="IF3_C"/>
    <property type="match status" value="1"/>
</dbReference>
<dbReference type="InterPro" id="IPR019814">
    <property type="entry name" value="Translation_initiation_fac_3_N"/>
</dbReference>
<reference evidence="7 8" key="1">
    <citation type="submission" date="2017-09" db="EMBL/GenBank/DDBJ databases">
        <title>Depth-based differentiation of microbial function through sediment-hosted aquifers and enrichment of novel symbionts in the deep terrestrial subsurface.</title>
        <authorList>
            <person name="Probst A.J."/>
            <person name="Ladd B."/>
            <person name="Jarett J.K."/>
            <person name="Geller-Mcgrath D.E."/>
            <person name="Sieber C.M."/>
            <person name="Emerson J.B."/>
            <person name="Anantharaman K."/>
            <person name="Thomas B.C."/>
            <person name="Malmstrom R."/>
            <person name="Stieglmeier M."/>
            <person name="Klingl A."/>
            <person name="Woyke T."/>
            <person name="Ryan C.M."/>
            <person name="Banfield J.F."/>
        </authorList>
    </citation>
    <scope>NUCLEOTIDE SEQUENCE [LARGE SCALE GENOMIC DNA]</scope>
    <source>
        <strain evidence="7">CG23_combo_of_CG06-09_8_20_14_all_49_15</strain>
    </source>
</reference>
<keyword evidence="2 7" id="KW-0396">Initiation factor</keyword>
<dbReference type="NCBIfam" id="TIGR00168">
    <property type="entry name" value="infC"/>
    <property type="match status" value="1"/>
</dbReference>
<dbReference type="SUPFAM" id="SSF54364">
    <property type="entry name" value="Translation initiation factor IF3, N-terminal domain"/>
    <property type="match status" value="1"/>
</dbReference>
<organism evidence="7 8">
    <name type="scientific">Candidatus Falkowbacteria bacterium CG23_combo_of_CG06-09_8_20_14_all_49_15</name>
    <dbReference type="NCBI Taxonomy" id="1974572"/>
    <lineage>
        <taxon>Bacteria</taxon>
        <taxon>Candidatus Falkowiibacteriota</taxon>
    </lineage>
</organism>
<evidence type="ECO:0000259" key="6">
    <source>
        <dbReference type="Pfam" id="PF05198"/>
    </source>
</evidence>